<accession>A0A0E0MLK0</accession>
<dbReference type="Pfam" id="PF03732">
    <property type="entry name" value="Retrotrans_gag"/>
    <property type="match status" value="1"/>
</dbReference>
<dbReference type="InterPro" id="IPR005162">
    <property type="entry name" value="Retrotrans_gag_dom"/>
</dbReference>
<feature type="region of interest" description="Disordered" evidence="1">
    <location>
        <begin position="217"/>
        <end position="250"/>
    </location>
</feature>
<evidence type="ECO:0000259" key="2">
    <source>
        <dbReference type="Pfam" id="PF03732"/>
    </source>
</evidence>
<reference evidence="3" key="1">
    <citation type="submission" date="2015-04" db="UniProtKB">
        <authorList>
            <consortium name="EnsemblPlants"/>
        </authorList>
    </citation>
    <scope>IDENTIFICATION</scope>
</reference>
<evidence type="ECO:0000313" key="4">
    <source>
        <dbReference type="Proteomes" id="UP000026962"/>
    </source>
</evidence>
<dbReference type="Proteomes" id="UP000026962">
    <property type="component" value="Chromosome 12"/>
</dbReference>
<evidence type="ECO:0000313" key="3">
    <source>
        <dbReference type="EnsemblPlants" id="OPUNC12G08390.1"/>
    </source>
</evidence>
<dbReference type="eggNOG" id="ENOG502R30B">
    <property type="taxonomic scope" value="Eukaryota"/>
</dbReference>
<organism evidence="3">
    <name type="scientific">Oryza punctata</name>
    <name type="common">Red rice</name>
    <dbReference type="NCBI Taxonomy" id="4537"/>
    <lineage>
        <taxon>Eukaryota</taxon>
        <taxon>Viridiplantae</taxon>
        <taxon>Streptophyta</taxon>
        <taxon>Embryophyta</taxon>
        <taxon>Tracheophyta</taxon>
        <taxon>Spermatophyta</taxon>
        <taxon>Magnoliopsida</taxon>
        <taxon>Liliopsida</taxon>
        <taxon>Poales</taxon>
        <taxon>Poaceae</taxon>
        <taxon>BOP clade</taxon>
        <taxon>Oryzoideae</taxon>
        <taxon>Oryzeae</taxon>
        <taxon>Oryzinae</taxon>
        <taxon>Oryza</taxon>
    </lineage>
</organism>
<dbReference type="HOGENOM" id="CLU_827373_0_0_1"/>
<keyword evidence="4" id="KW-1185">Reference proteome</keyword>
<dbReference type="Gramene" id="OPUNC12G08390.1">
    <property type="protein sequence ID" value="OPUNC12G08390.1"/>
    <property type="gene ID" value="OPUNC12G08390"/>
</dbReference>
<dbReference type="EnsemblPlants" id="OPUNC12G08390.1">
    <property type="protein sequence ID" value="OPUNC12G08390.1"/>
    <property type="gene ID" value="OPUNC12G08390"/>
</dbReference>
<dbReference type="AlphaFoldDB" id="A0A0E0MLK0"/>
<reference evidence="3" key="2">
    <citation type="submission" date="2018-05" db="EMBL/GenBank/DDBJ databases">
        <title>OpunRS2 (Oryza punctata Reference Sequence Version 2).</title>
        <authorList>
            <person name="Zhang J."/>
            <person name="Kudrna D."/>
            <person name="Lee S."/>
            <person name="Talag J."/>
            <person name="Welchert J."/>
            <person name="Wing R.A."/>
        </authorList>
    </citation>
    <scope>NUCLEOTIDE SEQUENCE [LARGE SCALE GENOMIC DNA]</scope>
</reference>
<feature type="domain" description="Retrotransposon gag" evidence="2">
    <location>
        <begin position="96"/>
        <end position="187"/>
    </location>
</feature>
<dbReference type="OMA" id="QIAMEHH"/>
<feature type="compositionally biased region" description="Low complexity" evidence="1">
    <location>
        <begin position="303"/>
        <end position="317"/>
    </location>
</feature>
<feature type="region of interest" description="Disordered" evidence="1">
    <location>
        <begin position="290"/>
        <end position="318"/>
    </location>
</feature>
<evidence type="ECO:0000256" key="1">
    <source>
        <dbReference type="SAM" id="MobiDB-lite"/>
    </source>
</evidence>
<sequence length="336" mass="38592">MPRGRSNVEEPVLEEVQPWEAAVDELRLHMNWDRRFAPYPEQAGRDRNQYAENAHRRSKHVDFPIFDGESPESWIRKAEKYFALNQTPEEEKVLVAEIYITGRADQWISSSDVPTERLNWPDFKSMICKRFAAKSNIEITDTFRNLKQYSSVDAYIDKFEEVMALVKRNRPTLTEQYFLDYFISGLKDHIKRPLKSLHIHSLVDAYEHARNYDVPPRSSATIPISVPKDTPKQYVKQPGREERPTTASLPAAAPKSFGKCFRCGDPWVPGHGKICKASKQIYLVTLEDDTEETSDFSTPPASPSQDQSSSPDQDLSLHALEVYNSKSPVYFNISHP</sequence>
<protein>
    <recommendedName>
        <fullName evidence="2">Retrotransposon gag domain-containing protein</fullName>
    </recommendedName>
</protein>
<proteinExistence type="predicted"/>
<name>A0A0E0MLK0_ORYPU</name>